<organism evidence="2 3">
    <name type="scientific">Cymbomonas tetramitiformis</name>
    <dbReference type="NCBI Taxonomy" id="36881"/>
    <lineage>
        <taxon>Eukaryota</taxon>
        <taxon>Viridiplantae</taxon>
        <taxon>Chlorophyta</taxon>
        <taxon>Pyramimonadophyceae</taxon>
        <taxon>Pyramimonadales</taxon>
        <taxon>Pyramimonadaceae</taxon>
        <taxon>Cymbomonas</taxon>
    </lineage>
</organism>
<reference evidence="2 3" key="1">
    <citation type="journal article" date="2015" name="Genome Biol. Evol.">
        <title>Comparative Genomics of a Bacterivorous Green Alga Reveals Evolutionary Causalities and Consequences of Phago-Mixotrophic Mode of Nutrition.</title>
        <authorList>
            <person name="Burns J.A."/>
            <person name="Paasch A."/>
            <person name="Narechania A."/>
            <person name="Kim E."/>
        </authorList>
    </citation>
    <scope>NUCLEOTIDE SEQUENCE [LARGE SCALE GENOMIC DNA]</scope>
    <source>
        <strain evidence="2 3">PLY_AMNH</strain>
    </source>
</reference>
<dbReference type="Proteomes" id="UP001190700">
    <property type="component" value="Unassembled WGS sequence"/>
</dbReference>
<feature type="compositionally biased region" description="Polar residues" evidence="1">
    <location>
        <begin position="113"/>
        <end position="124"/>
    </location>
</feature>
<evidence type="ECO:0000313" key="3">
    <source>
        <dbReference type="Proteomes" id="UP001190700"/>
    </source>
</evidence>
<feature type="compositionally biased region" description="Polar residues" evidence="1">
    <location>
        <begin position="19"/>
        <end position="42"/>
    </location>
</feature>
<comment type="caution">
    <text evidence="2">The sequence shown here is derived from an EMBL/GenBank/DDBJ whole genome shotgun (WGS) entry which is preliminary data.</text>
</comment>
<evidence type="ECO:0000313" key="2">
    <source>
        <dbReference type="EMBL" id="KAK3271212.1"/>
    </source>
</evidence>
<feature type="compositionally biased region" description="Basic and acidic residues" evidence="1">
    <location>
        <begin position="64"/>
        <end position="77"/>
    </location>
</feature>
<protein>
    <submittedName>
        <fullName evidence="2">Uncharacterized protein</fullName>
    </submittedName>
</protein>
<proteinExistence type="predicted"/>
<accession>A0AAE0G4B5</accession>
<evidence type="ECO:0000256" key="1">
    <source>
        <dbReference type="SAM" id="MobiDB-lite"/>
    </source>
</evidence>
<dbReference type="AlphaFoldDB" id="A0AAE0G4B5"/>
<feature type="region of interest" description="Disordered" evidence="1">
    <location>
        <begin position="1"/>
        <end position="84"/>
    </location>
</feature>
<name>A0AAE0G4B5_9CHLO</name>
<keyword evidence="3" id="KW-1185">Reference proteome</keyword>
<feature type="region of interest" description="Disordered" evidence="1">
    <location>
        <begin position="113"/>
        <end position="133"/>
    </location>
</feature>
<gene>
    <name evidence="2" type="ORF">CYMTET_20431</name>
</gene>
<dbReference type="EMBL" id="LGRX02009936">
    <property type="protein sequence ID" value="KAK3271212.1"/>
    <property type="molecule type" value="Genomic_DNA"/>
</dbReference>
<feature type="compositionally biased region" description="Basic residues" evidence="1">
    <location>
        <begin position="1"/>
        <end position="12"/>
    </location>
</feature>
<sequence length="190" mass="20586">MGMRGKRGRKKRSGSESKAQVTTEPSTFQAGNHHTTHSNARSSAKAPPSADTVAALDSHPIHIRGSDPGEARAEPSAKRSSWRGISEAVRGDAKGLLKIQRIEKYFERGHLTSTQDQLGSQQELSVHHPPPEDLFDRGAAGKAAVAWKAINHVGPDFALCMPRDGPEFRDKAEEAGSHILHSLRNYVSLG</sequence>